<sequence length="437" mass="47646">MPPRKPRNNDSSSDEEPVNPTPVAPVNPTPAAPVLMSKNQISSLLAAFSVAQTEANRKLVQSLLTSHLGAPPNVDSSAAGAATVTSLRSSSIPGTFVKCTARFDGSSQHPEAVEAFIDAVEMYKDCASVSDEMALRGLPMLLQGDAAVWWRGIRNEVHSWSDAVKCLRLMYGVPRPAYKLYRDVFAAKQGSGRADILVVKLRALLAKLPYELPEEARLDMIYGLLHKRIRKRLSRDTVNDIESLTERSRAIEESLSENAAMPPLAPPQPSASPLSVPARSSRRHGEGAQHSTSGSSLTAPQLRTPVSASQSSRDRAPAPRSDQCVSKTSDGEKKLFCVYCKTRGHVRDSCDKLNKRSHSSNSGIVYYNCGDKGHIRVNCPKCLRSIPSNDNVKVENVFSSIFVSNCDSSSKSDCKEQGRPIVRVSTYRGILGYRVVR</sequence>
<dbReference type="SMART" id="SM00343">
    <property type="entry name" value="ZnF_C2HC"/>
    <property type="match status" value="2"/>
</dbReference>
<reference evidence="3 4" key="1">
    <citation type="submission" date="2023-11" db="EMBL/GenBank/DDBJ databases">
        <authorList>
            <person name="Hedman E."/>
            <person name="Englund M."/>
            <person name="Stromberg M."/>
            <person name="Nyberg Akerstrom W."/>
            <person name="Nylinder S."/>
            <person name="Jareborg N."/>
            <person name="Kallberg Y."/>
            <person name="Kronander E."/>
        </authorList>
    </citation>
    <scope>NUCLEOTIDE SEQUENCE [LARGE SCALE GENOMIC DNA]</scope>
</reference>
<evidence type="ECO:0000259" key="2">
    <source>
        <dbReference type="SMART" id="SM00343"/>
    </source>
</evidence>
<feature type="compositionally biased region" description="Pro residues" evidence="1">
    <location>
        <begin position="19"/>
        <end position="31"/>
    </location>
</feature>
<dbReference type="GO" id="GO:0008270">
    <property type="term" value="F:zinc ion binding"/>
    <property type="evidence" value="ECO:0007669"/>
    <property type="project" value="InterPro"/>
</dbReference>
<protein>
    <recommendedName>
        <fullName evidence="2">CCHC-type domain-containing protein</fullName>
    </recommendedName>
</protein>
<dbReference type="InterPro" id="IPR036875">
    <property type="entry name" value="Znf_CCHC_sf"/>
</dbReference>
<feature type="domain" description="CCHC-type" evidence="2">
    <location>
        <begin position="336"/>
        <end position="352"/>
    </location>
</feature>
<dbReference type="EMBL" id="CAVLGL010000084">
    <property type="protein sequence ID" value="CAK1589423.1"/>
    <property type="molecule type" value="Genomic_DNA"/>
</dbReference>
<feature type="region of interest" description="Disordered" evidence="1">
    <location>
        <begin position="255"/>
        <end position="327"/>
    </location>
</feature>
<evidence type="ECO:0000313" key="3">
    <source>
        <dbReference type="EMBL" id="CAK1589423.1"/>
    </source>
</evidence>
<evidence type="ECO:0000256" key="1">
    <source>
        <dbReference type="SAM" id="MobiDB-lite"/>
    </source>
</evidence>
<evidence type="ECO:0000313" key="4">
    <source>
        <dbReference type="Proteomes" id="UP001314205"/>
    </source>
</evidence>
<name>A0AAV1L292_9NEOP</name>
<dbReference type="AlphaFoldDB" id="A0AAV1L292"/>
<dbReference type="SUPFAM" id="SSF57756">
    <property type="entry name" value="Retrovirus zinc finger-like domains"/>
    <property type="match status" value="1"/>
</dbReference>
<proteinExistence type="predicted"/>
<comment type="caution">
    <text evidence="3">The sequence shown here is derived from an EMBL/GenBank/DDBJ whole genome shotgun (WGS) entry which is preliminary data.</text>
</comment>
<accession>A0AAV1L292</accession>
<dbReference type="Gene3D" id="4.10.60.10">
    <property type="entry name" value="Zinc finger, CCHC-type"/>
    <property type="match status" value="1"/>
</dbReference>
<feature type="compositionally biased region" description="Polar residues" evidence="1">
    <location>
        <begin position="289"/>
        <end position="311"/>
    </location>
</feature>
<dbReference type="Proteomes" id="UP001314205">
    <property type="component" value="Unassembled WGS sequence"/>
</dbReference>
<feature type="region of interest" description="Disordered" evidence="1">
    <location>
        <begin position="1"/>
        <end position="31"/>
    </location>
</feature>
<keyword evidence="4" id="KW-1185">Reference proteome</keyword>
<dbReference type="InterPro" id="IPR001878">
    <property type="entry name" value="Znf_CCHC"/>
</dbReference>
<dbReference type="GO" id="GO:0003676">
    <property type="term" value="F:nucleic acid binding"/>
    <property type="evidence" value="ECO:0007669"/>
    <property type="project" value="InterPro"/>
</dbReference>
<gene>
    <name evidence="3" type="ORF">PARMNEM_LOCUS9924</name>
</gene>
<feature type="domain" description="CCHC-type" evidence="2">
    <location>
        <begin position="367"/>
        <end position="381"/>
    </location>
</feature>
<organism evidence="3 4">
    <name type="scientific">Parnassius mnemosyne</name>
    <name type="common">clouded apollo</name>
    <dbReference type="NCBI Taxonomy" id="213953"/>
    <lineage>
        <taxon>Eukaryota</taxon>
        <taxon>Metazoa</taxon>
        <taxon>Ecdysozoa</taxon>
        <taxon>Arthropoda</taxon>
        <taxon>Hexapoda</taxon>
        <taxon>Insecta</taxon>
        <taxon>Pterygota</taxon>
        <taxon>Neoptera</taxon>
        <taxon>Endopterygota</taxon>
        <taxon>Lepidoptera</taxon>
        <taxon>Glossata</taxon>
        <taxon>Ditrysia</taxon>
        <taxon>Papilionoidea</taxon>
        <taxon>Papilionidae</taxon>
        <taxon>Parnassiinae</taxon>
        <taxon>Parnassini</taxon>
        <taxon>Parnassius</taxon>
        <taxon>Driopa</taxon>
    </lineage>
</organism>